<protein>
    <submittedName>
        <fullName evidence="2">Uncharacterized protein</fullName>
    </submittedName>
</protein>
<gene>
    <name evidence="2" type="ORF">D6D22_06340</name>
</gene>
<organism evidence="2 3">
    <name type="scientific">Aureobasidium pullulans</name>
    <name type="common">Black yeast</name>
    <name type="synonym">Pullularia pullulans</name>
    <dbReference type="NCBI Taxonomy" id="5580"/>
    <lineage>
        <taxon>Eukaryota</taxon>
        <taxon>Fungi</taxon>
        <taxon>Dikarya</taxon>
        <taxon>Ascomycota</taxon>
        <taxon>Pezizomycotina</taxon>
        <taxon>Dothideomycetes</taxon>
        <taxon>Dothideomycetidae</taxon>
        <taxon>Dothideales</taxon>
        <taxon>Saccotheciaceae</taxon>
        <taxon>Aureobasidium</taxon>
    </lineage>
</organism>
<dbReference type="EMBL" id="QZAL01000094">
    <property type="protein sequence ID" value="THW39340.1"/>
    <property type="molecule type" value="Genomic_DNA"/>
</dbReference>
<reference evidence="2 3" key="1">
    <citation type="submission" date="2018-10" db="EMBL/GenBank/DDBJ databases">
        <title>Fifty Aureobasidium pullulans genomes reveal a recombining polyextremotolerant generalist.</title>
        <authorList>
            <person name="Gostincar C."/>
            <person name="Turk M."/>
            <person name="Zajc J."/>
            <person name="Gunde-Cimerman N."/>
        </authorList>
    </citation>
    <scope>NUCLEOTIDE SEQUENCE [LARGE SCALE GENOMIC DNA]</scope>
    <source>
        <strain evidence="2 3">EXF-11013</strain>
    </source>
</reference>
<accession>A0A4S8XNI8</accession>
<feature type="compositionally biased region" description="Basic residues" evidence="1">
    <location>
        <begin position="74"/>
        <end position="89"/>
    </location>
</feature>
<feature type="compositionally biased region" description="Basic residues" evidence="1">
    <location>
        <begin position="45"/>
        <end position="66"/>
    </location>
</feature>
<feature type="region of interest" description="Disordered" evidence="1">
    <location>
        <begin position="314"/>
        <end position="338"/>
    </location>
</feature>
<proteinExistence type="predicted"/>
<name>A0A4S8XNI8_AURPU</name>
<feature type="region of interest" description="Disordered" evidence="1">
    <location>
        <begin position="1"/>
        <end position="96"/>
    </location>
</feature>
<dbReference type="AlphaFoldDB" id="A0A4S8XNI8"/>
<feature type="compositionally biased region" description="Low complexity" evidence="1">
    <location>
        <begin position="1"/>
        <end position="14"/>
    </location>
</feature>
<comment type="caution">
    <text evidence="2">The sequence shown here is derived from an EMBL/GenBank/DDBJ whole genome shotgun (WGS) entry which is preliminary data.</text>
</comment>
<feature type="compositionally biased region" description="Basic and acidic residues" evidence="1">
    <location>
        <begin position="320"/>
        <end position="336"/>
    </location>
</feature>
<sequence length="363" mass="39650">MAAKKAVVKTAASTRPKRTPKPTTPAVEPAPAAPKPKKAITTTKTTKKAAPKKAAPKKAAPKKAAPKKTAAARVTKKKPAAKATKKKPAPKKDPNAEFLEEGATMPKRFEGIYENNPLGPAAAQKVADRRAEERAASALYSKMSARYSTRLQDELREELKAAHARGEWLDMSFGGWLNYNVEEDVAAWNQAQNIHSAMLIAMFGINEATLKEVEKKLEDAWKEGELEHCNDADEYFCWQAAENIRAAEREIKMVSVRADAARHAAMKDKKKATVAATRPEPLAEEWVSASSPVKKLQETVINASPVKQIQSLLGANTEGSQRRGDWSNDSGYRADNEQSSVLSRTWELAAHAVEAMKGAVNSE</sequence>
<dbReference type="Proteomes" id="UP000310687">
    <property type="component" value="Unassembled WGS sequence"/>
</dbReference>
<evidence type="ECO:0000313" key="3">
    <source>
        <dbReference type="Proteomes" id="UP000310687"/>
    </source>
</evidence>
<evidence type="ECO:0000256" key="1">
    <source>
        <dbReference type="SAM" id="MobiDB-lite"/>
    </source>
</evidence>
<evidence type="ECO:0000313" key="2">
    <source>
        <dbReference type="EMBL" id="THW39340.1"/>
    </source>
</evidence>